<proteinExistence type="predicted"/>
<sequence length="310" mass="33778">MTAELQISSIVNVSVLRSRHSASLRLARGYDPLISACSFPLASFLEWLTPKPFWSAAKENAPKWSLKKSAGLVMKYKSDPPASSSVSGAGWRLLALLMSLQHKAASPCHHPMAMAMMGRRPESVMPSAPPRNNYCQEVTLLSCMVKKADLAISALTMLDRKLAPLPLVAETCSKTLIRVNRWQSAAMKRILRRSRNSRIHQAGSVGSSRSTSLLGLFPTSLSDGWAACLEKMSAWHGERNWPLICSSGSCVSLLLSLSSCSLCLFARSKTSSAPPSSLLTMAKMETQLMYPSAVTSSTWAVLRTVIIHLL</sequence>
<protein>
    <submittedName>
        <fullName evidence="1">Uncharacterized protein</fullName>
    </submittedName>
</protein>
<reference evidence="1" key="1">
    <citation type="journal article" date="2016" name="Sci. Rep.">
        <title>Molecular characterization of firefly nuptial gifts: a multi-omics approach sheds light on postcopulatory sexual selection.</title>
        <authorList>
            <person name="Al-Wathiqui N."/>
            <person name="Fallon T.R."/>
            <person name="South A."/>
            <person name="Weng J.K."/>
            <person name="Lewis S.M."/>
        </authorList>
    </citation>
    <scope>NUCLEOTIDE SEQUENCE</scope>
</reference>
<accession>A0A1Y1LSR9</accession>
<name>A0A1Y1LSR9_PHOPY</name>
<dbReference type="AlphaFoldDB" id="A0A1Y1LSR9"/>
<dbReference type="EMBL" id="GEZM01047801">
    <property type="protein sequence ID" value="JAV76744.1"/>
    <property type="molecule type" value="Transcribed_RNA"/>
</dbReference>
<organism evidence="1">
    <name type="scientific">Photinus pyralis</name>
    <name type="common">Common eastern firefly</name>
    <name type="synonym">Lampyris pyralis</name>
    <dbReference type="NCBI Taxonomy" id="7054"/>
    <lineage>
        <taxon>Eukaryota</taxon>
        <taxon>Metazoa</taxon>
        <taxon>Ecdysozoa</taxon>
        <taxon>Arthropoda</taxon>
        <taxon>Hexapoda</taxon>
        <taxon>Insecta</taxon>
        <taxon>Pterygota</taxon>
        <taxon>Neoptera</taxon>
        <taxon>Endopterygota</taxon>
        <taxon>Coleoptera</taxon>
        <taxon>Polyphaga</taxon>
        <taxon>Elateriformia</taxon>
        <taxon>Elateroidea</taxon>
        <taxon>Lampyridae</taxon>
        <taxon>Lampyrinae</taxon>
        <taxon>Photinus</taxon>
    </lineage>
</organism>
<evidence type="ECO:0000313" key="1">
    <source>
        <dbReference type="EMBL" id="JAV76744.1"/>
    </source>
</evidence>